<protein>
    <recommendedName>
        <fullName evidence="16">DUF1211 domain-containing membrane protein</fullName>
    </recommendedName>
</protein>
<evidence type="ECO:0000256" key="13">
    <source>
        <dbReference type="SAM" id="Phobius"/>
    </source>
</evidence>
<feature type="transmembrane region" description="Helical" evidence="13">
    <location>
        <begin position="106"/>
        <end position="127"/>
    </location>
</feature>
<keyword evidence="8 13" id="KW-1133">Transmembrane helix</keyword>
<reference evidence="15" key="1">
    <citation type="submission" date="2016-11" db="EMBL/GenBank/DDBJ databases">
        <title>Actinomyces gypaetusis sp. nov. isolated from Gypaetus barbatus in Qinghai Tibet Plateau China.</title>
        <authorList>
            <person name="Meng X."/>
        </authorList>
    </citation>
    <scope>NUCLEOTIDE SEQUENCE [LARGE SCALE GENOMIC DNA]</scope>
    <source>
        <strain evidence="15">DSM 15383</strain>
    </source>
</reference>
<evidence type="ECO:0000256" key="5">
    <source>
        <dbReference type="ARBA" id="ARBA00022692"/>
    </source>
</evidence>
<comment type="subcellular location">
    <subcellularLocation>
        <location evidence="1">Membrane</location>
        <topology evidence="1">Multi-pass membrane protein</topology>
    </subcellularLocation>
</comment>
<feature type="transmembrane region" description="Helical" evidence="13">
    <location>
        <begin position="148"/>
        <end position="180"/>
    </location>
</feature>
<feature type="transmembrane region" description="Helical" evidence="13">
    <location>
        <begin position="9"/>
        <end position="27"/>
    </location>
</feature>
<comment type="caution">
    <text evidence="14">The sequence shown here is derived from an EMBL/GenBank/DDBJ whole genome shotgun (WGS) entry which is preliminary data.</text>
</comment>
<evidence type="ECO:0000256" key="6">
    <source>
        <dbReference type="ARBA" id="ARBA00022826"/>
    </source>
</evidence>
<dbReference type="EMBL" id="MPDM01000006">
    <property type="protein sequence ID" value="OKL48079.1"/>
    <property type="molecule type" value="Genomic_DNA"/>
</dbReference>
<evidence type="ECO:0000256" key="10">
    <source>
        <dbReference type="ARBA" id="ARBA00023136"/>
    </source>
</evidence>
<keyword evidence="6" id="KW-0631">Potassium channel</keyword>
<organism evidence="14 15">
    <name type="scientific">Boudabousia marimammalium</name>
    <dbReference type="NCBI Taxonomy" id="156892"/>
    <lineage>
        <taxon>Bacteria</taxon>
        <taxon>Bacillati</taxon>
        <taxon>Actinomycetota</taxon>
        <taxon>Actinomycetes</taxon>
        <taxon>Actinomycetales</taxon>
        <taxon>Actinomycetaceae</taxon>
        <taxon>Boudabousia</taxon>
    </lineage>
</organism>
<comment type="catalytic activity">
    <reaction evidence="12">
        <text>K(+)(in) = K(+)(out)</text>
        <dbReference type="Rhea" id="RHEA:29463"/>
        <dbReference type="ChEBI" id="CHEBI:29103"/>
    </reaction>
</comment>
<keyword evidence="7" id="KW-0630">Potassium</keyword>
<evidence type="ECO:0000256" key="2">
    <source>
        <dbReference type="ARBA" id="ARBA00006920"/>
    </source>
</evidence>
<evidence type="ECO:0000256" key="12">
    <source>
        <dbReference type="ARBA" id="ARBA00034430"/>
    </source>
</evidence>
<evidence type="ECO:0000256" key="8">
    <source>
        <dbReference type="ARBA" id="ARBA00022989"/>
    </source>
</evidence>
<keyword evidence="9" id="KW-0406">Ion transport</keyword>
<evidence type="ECO:0000256" key="9">
    <source>
        <dbReference type="ARBA" id="ARBA00023065"/>
    </source>
</evidence>
<dbReference type="InterPro" id="IPR010617">
    <property type="entry name" value="TMEM175-like"/>
</dbReference>
<keyword evidence="11" id="KW-0407">Ion channel</keyword>
<comment type="similarity">
    <text evidence="2">Belongs to the TMEM175 family.</text>
</comment>
<feature type="transmembrane region" description="Helical" evidence="13">
    <location>
        <begin position="39"/>
        <end position="58"/>
    </location>
</feature>
<dbReference type="GO" id="GO:0016020">
    <property type="term" value="C:membrane"/>
    <property type="evidence" value="ECO:0007669"/>
    <property type="project" value="UniProtKB-SubCell"/>
</dbReference>
<evidence type="ECO:0000256" key="4">
    <source>
        <dbReference type="ARBA" id="ARBA00022538"/>
    </source>
</evidence>
<gene>
    <name evidence="14" type="ORF">BM477_06355</name>
</gene>
<sequence>MDTGRMEAFSDGVLAIVITIMVLKLTLSEGPDWTTLTDAAPVLMAYVVSYLYVGIYWANHHHLVKVAESVSGTILWMNLLWLFWMTLIPVATEWVGLYPFSRIPTLFYGVILFLSALSYHLLQTSIVRQAGPDSAIARRIGKDWKGKLSILAYGLAAAGSLFQPIISYAFYAIVAIAWIVPDVRLEQLFGEIEASPPESDTASNE</sequence>
<evidence type="ECO:0000313" key="15">
    <source>
        <dbReference type="Proteomes" id="UP000186465"/>
    </source>
</evidence>
<dbReference type="AlphaFoldDB" id="A0A1Q5PM10"/>
<dbReference type="GO" id="GO:0015252">
    <property type="term" value="F:proton channel activity"/>
    <property type="evidence" value="ECO:0007669"/>
    <property type="project" value="InterPro"/>
</dbReference>
<keyword evidence="5 13" id="KW-0812">Transmembrane</keyword>
<proteinExistence type="inferred from homology"/>
<dbReference type="Proteomes" id="UP000186465">
    <property type="component" value="Unassembled WGS sequence"/>
</dbReference>
<accession>A0A1Q5PM10</accession>
<keyword evidence="4" id="KW-0633">Potassium transport</keyword>
<dbReference type="RefSeq" id="WP_075361849.1">
    <property type="nucleotide sequence ID" value="NZ_MPDM01000006.1"/>
</dbReference>
<evidence type="ECO:0000256" key="11">
    <source>
        <dbReference type="ARBA" id="ARBA00023303"/>
    </source>
</evidence>
<dbReference type="Pfam" id="PF06736">
    <property type="entry name" value="TMEM175"/>
    <property type="match status" value="1"/>
</dbReference>
<evidence type="ECO:0008006" key="16">
    <source>
        <dbReference type="Google" id="ProtNLM"/>
    </source>
</evidence>
<evidence type="ECO:0000256" key="3">
    <source>
        <dbReference type="ARBA" id="ARBA00022448"/>
    </source>
</evidence>
<keyword evidence="15" id="KW-1185">Reference proteome</keyword>
<name>A0A1Q5PM10_9ACTO</name>
<dbReference type="OrthoDB" id="7626281at2"/>
<evidence type="ECO:0000313" key="14">
    <source>
        <dbReference type="EMBL" id="OKL48079.1"/>
    </source>
</evidence>
<evidence type="ECO:0000256" key="7">
    <source>
        <dbReference type="ARBA" id="ARBA00022958"/>
    </source>
</evidence>
<keyword evidence="10 13" id="KW-0472">Membrane</keyword>
<evidence type="ECO:0000256" key="1">
    <source>
        <dbReference type="ARBA" id="ARBA00004141"/>
    </source>
</evidence>
<keyword evidence="3" id="KW-0813">Transport</keyword>
<dbReference type="GO" id="GO:0005267">
    <property type="term" value="F:potassium channel activity"/>
    <property type="evidence" value="ECO:0007669"/>
    <property type="project" value="UniProtKB-KW"/>
</dbReference>